<dbReference type="Proteomes" id="UP000295611">
    <property type="component" value="Unassembled WGS sequence"/>
</dbReference>
<reference evidence="1 2" key="1">
    <citation type="submission" date="2019-03" db="EMBL/GenBank/DDBJ databases">
        <title>Genomic Encyclopedia of Type Strains, Phase III (KMG-III): the genomes of soil and plant-associated and newly described type strains.</title>
        <authorList>
            <person name="Whitman W."/>
        </authorList>
    </citation>
    <scope>NUCLEOTIDE SEQUENCE [LARGE SCALE GENOMIC DNA]</scope>
    <source>
        <strain evidence="1 2">CECT 8976</strain>
    </source>
</reference>
<name>A0A4R7B7P3_9NEIS</name>
<dbReference type="InterPro" id="IPR013078">
    <property type="entry name" value="His_Pase_superF_clade-1"/>
</dbReference>
<keyword evidence="2" id="KW-1185">Reference proteome</keyword>
<dbReference type="GO" id="GO:0016791">
    <property type="term" value="F:phosphatase activity"/>
    <property type="evidence" value="ECO:0007669"/>
    <property type="project" value="TreeGrafter"/>
</dbReference>
<evidence type="ECO:0000313" key="2">
    <source>
        <dbReference type="Proteomes" id="UP000295611"/>
    </source>
</evidence>
<evidence type="ECO:0000313" key="1">
    <source>
        <dbReference type="EMBL" id="TDR80513.1"/>
    </source>
</evidence>
<proteinExistence type="predicted"/>
<organism evidence="1 2">
    <name type="scientific">Paludibacterium purpuratum</name>
    <dbReference type="NCBI Taxonomy" id="1144873"/>
    <lineage>
        <taxon>Bacteria</taxon>
        <taxon>Pseudomonadati</taxon>
        <taxon>Pseudomonadota</taxon>
        <taxon>Betaproteobacteria</taxon>
        <taxon>Neisseriales</taxon>
        <taxon>Chromobacteriaceae</taxon>
        <taxon>Paludibacterium</taxon>
    </lineage>
</organism>
<gene>
    <name evidence="1" type="ORF">DFP86_1048</name>
</gene>
<dbReference type="PANTHER" id="PTHR48100">
    <property type="entry name" value="BROAD-SPECIFICITY PHOSPHATASE YOR283W-RELATED"/>
    <property type="match status" value="1"/>
</dbReference>
<accession>A0A4R7B7P3</accession>
<comment type="caution">
    <text evidence="1">The sequence shown here is derived from an EMBL/GenBank/DDBJ whole genome shotgun (WGS) entry which is preliminary data.</text>
</comment>
<dbReference type="GO" id="GO:0005737">
    <property type="term" value="C:cytoplasm"/>
    <property type="evidence" value="ECO:0007669"/>
    <property type="project" value="TreeGrafter"/>
</dbReference>
<dbReference type="Gene3D" id="3.40.50.1240">
    <property type="entry name" value="Phosphoglycerate mutase-like"/>
    <property type="match status" value="1"/>
</dbReference>
<dbReference type="AlphaFoldDB" id="A0A4R7B7P3"/>
<dbReference type="SMART" id="SM00855">
    <property type="entry name" value="PGAM"/>
    <property type="match status" value="1"/>
</dbReference>
<dbReference type="CDD" id="cd07067">
    <property type="entry name" value="HP_PGM_like"/>
    <property type="match status" value="1"/>
</dbReference>
<dbReference type="Pfam" id="PF00300">
    <property type="entry name" value="His_Phos_1"/>
    <property type="match status" value="1"/>
</dbReference>
<dbReference type="InterPro" id="IPR050275">
    <property type="entry name" value="PGM_Phosphatase"/>
</dbReference>
<sequence>MTELIMNPYTLTLLRHGEIDHQGLLTGQRDVPLTTEGGAAMDRSWQQIAALAPVSSMATSPLARCREFAVRRALAASVPLKVDERFAEFDFGDWDGRAQSELATAEPHWEQAWQTGKLALPGGESPERFHTRVLSGFSEWIAASRGCHRVLVTHGAVITTLLAELLDMELAVARLITVQPGGFVQLSILQAHPAYLMRLDAPLPG</sequence>
<dbReference type="PANTHER" id="PTHR48100:SF1">
    <property type="entry name" value="HISTIDINE PHOSPHATASE FAMILY PROTEIN-RELATED"/>
    <property type="match status" value="1"/>
</dbReference>
<protein>
    <submittedName>
        <fullName evidence="1">Alpha-ribazole phosphatase/probable phosphoglycerate mutase</fullName>
    </submittedName>
</protein>
<dbReference type="EMBL" id="SNZP01000004">
    <property type="protein sequence ID" value="TDR80513.1"/>
    <property type="molecule type" value="Genomic_DNA"/>
</dbReference>
<dbReference type="InterPro" id="IPR029033">
    <property type="entry name" value="His_PPase_superfam"/>
</dbReference>
<dbReference type="SUPFAM" id="SSF53254">
    <property type="entry name" value="Phosphoglycerate mutase-like"/>
    <property type="match status" value="1"/>
</dbReference>